<dbReference type="FunCoup" id="A0A448YJH7">
    <property type="interactions" value="144"/>
</dbReference>
<feature type="compositionally biased region" description="Basic residues" evidence="1">
    <location>
        <begin position="148"/>
        <end position="173"/>
    </location>
</feature>
<dbReference type="InParanoid" id="A0A448YJH7"/>
<feature type="region of interest" description="Disordered" evidence="1">
    <location>
        <begin position="202"/>
        <end position="349"/>
    </location>
</feature>
<dbReference type="OrthoDB" id="3998262at2759"/>
<feature type="compositionally biased region" description="Acidic residues" evidence="1">
    <location>
        <begin position="404"/>
        <end position="436"/>
    </location>
</feature>
<feature type="compositionally biased region" description="Polar residues" evidence="1">
    <location>
        <begin position="330"/>
        <end position="341"/>
    </location>
</feature>
<dbReference type="Proteomes" id="UP000290900">
    <property type="component" value="Unassembled WGS sequence"/>
</dbReference>
<reference evidence="2 3" key="1">
    <citation type="submission" date="2018-12" db="EMBL/GenBank/DDBJ databases">
        <authorList>
            <person name="Tiukova I."/>
            <person name="Dainat J."/>
        </authorList>
    </citation>
    <scope>NUCLEOTIDE SEQUENCE [LARGE SCALE GENOMIC DNA]</scope>
</reference>
<protein>
    <submittedName>
        <fullName evidence="2">DEKNAAE101983</fullName>
    </submittedName>
</protein>
<proteinExistence type="predicted"/>
<feature type="compositionally biased region" description="Acidic residues" evidence="1">
    <location>
        <begin position="287"/>
        <end position="304"/>
    </location>
</feature>
<feature type="region of interest" description="Disordered" evidence="1">
    <location>
        <begin position="92"/>
        <end position="173"/>
    </location>
</feature>
<dbReference type="EMBL" id="CAACVR010000009">
    <property type="protein sequence ID" value="VEU21057.1"/>
    <property type="molecule type" value="Genomic_DNA"/>
</dbReference>
<feature type="compositionally biased region" description="Acidic residues" evidence="1">
    <location>
        <begin position="236"/>
        <end position="252"/>
    </location>
</feature>
<evidence type="ECO:0000256" key="1">
    <source>
        <dbReference type="SAM" id="MobiDB-lite"/>
    </source>
</evidence>
<feature type="region of interest" description="Disordered" evidence="1">
    <location>
        <begin position="361"/>
        <end position="436"/>
    </location>
</feature>
<name>A0A448YJH7_BRENA</name>
<gene>
    <name evidence="2" type="ORF">BRENAR_LOCUS1792</name>
</gene>
<feature type="compositionally biased region" description="Polar residues" evidence="1">
    <location>
        <begin position="111"/>
        <end position="147"/>
    </location>
</feature>
<evidence type="ECO:0000313" key="3">
    <source>
        <dbReference type="Proteomes" id="UP000290900"/>
    </source>
</evidence>
<accession>A0A448YJH7</accession>
<sequence length="436" mass="48074">MSSLSDFILMYDDVANKFRMERFGGVIKMNKSREPDVLENRLVDIKKKHRTKTLDKENGFIPSLVDSLLQSSKPDDAPTISYTQSMNQISFPKRTHSHSRVPSPADDSVHIRSSSSQTTQKPVISRMPSRTSTQTCSLSDSGISTVTRIRKQKQRPKKSKLLRAAKRALSKSPKVKMARLIPVENINARPVKEGISVPISKSPKIVSKESPGELSDDEEEESTSSQSTEHVMSDQDLADFADDLEEELDEDNKTDGQLPVSRNIDDVMEKSTGGGSTQGDDLRLDFSDLENAVEESPDDSVDEDGNGKGFQVVVEDNPRLMKSQRRVSESRISSLSDTSFPLSPLPKRPISMRKLAVSGNLMSRGSTPLGVSSPRISIDTPMLESGASSPSSSPPSKESARAEEVEDDTPDDDIEFDEEELDRALDDLDDEVSEAE</sequence>
<evidence type="ECO:0000313" key="2">
    <source>
        <dbReference type="EMBL" id="VEU21057.1"/>
    </source>
</evidence>
<dbReference type="AlphaFoldDB" id="A0A448YJH7"/>
<feature type="compositionally biased region" description="Polar residues" evidence="1">
    <location>
        <begin position="361"/>
        <end position="370"/>
    </location>
</feature>
<feature type="compositionally biased region" description="Low complexity" evidence="1">
    <location>
        <begin position="384"/>
        <end position="397"/>
    </location>
</feature>
<keyword evidence="3" id="KW-1185">Reference proteome</keyword>
<organism evidence="2 3">
    <name type="scientific">Brettanomyces naardenensis</name>
    <name type="common">Yeast</name>
    <dbReference type="NCBI Taxonomy" id="13370"/>
    <lineage>
        <taxon>Eukaryota</taxon>
        <taxon>Fungi</taxon>
        <taxon>Dikarya</taxon>
        <taxon>Ascomycota</taxon>
        <taxon>Saccharomycotina</taxon>
        <taxon>Pichiomycetes</taxon>
        <taxon>Pichiales</taxon>
        <taxon>Pichiaceae</taxon>
        <taxon>Brettanomyces</taxon>
    </lineage>
</organism>